<name>A0ABS1C4P8_9BACT</name>
<reference evidence="3 4" key="1">
    <citation type="submission" date="2020-12" db="EMBL/GenBank/DDBJ databases">
        <title>Bacterial novel species Adhaeribacter sp. BT258 isolated from soil.</title>
        <authorList>
            <person name="Jung H.-Y."/>
        </authorList>
    </citation>
    <scope>NUCLEOTIDE SEQUENCE [LARGE SCALE GENOMIC DNA]</scope>
    <source>
        <strain evidence="3 4">BT258</strain>
    </source>
</reference>
<evidence type="ECO:0000259" key="2">
    <source>
        <dbReference type="Pfam" id="PF18962"/>
    </source>
</evidence>
<evidence type="ECO:0000313" key="3">
    <source>
        <dbReference type="EMBL" id="MBK0404368.1"/>
    </source>
</evidence>
<dbReference type="NCBIfam" id="TIGR04183">
    <property type="entry name" value="Por_Secre_tail"/>
    <property type="match status" value="1"/>
</dbReference>
<dbReference type="Gene3D" id="2.60.40.10">
    <property type="entry name" value="Immunoglobulins"/>
    <property type="match status" value="1"/>
</dbReference>
<comment type="caution">
    <text evidence="3">The sequence shown here is derived from an EMBL/GenBank/DDBJ whole genome shotgun (WGS) entry which is preliminary data.</text>
</comment>
<dbReference type="Proteomes" id="UP000644147">
    <property type="component" value="Unassembled WGS sequence"/>
</dbReference>
<sequence length="810" mass="85592">MKQILQLNLKNPVKWGLAIAGILCLGLSQANAQAGYQYQSRTNGAWSDYRTWQRWQGTGNITIEQLQPGDPVPDHTASSISIKTGHIVNVDNTTTTADELTVEAGGTLVIDYNQKLTIHNGTSPGHDMTVYGTVISKGRSANATENIGRNNAATILFAGSAVYKHNPDVKIGVVPTATWDAASTVEFIYSGTTIGGVVAPANGFNQTFGHVKWNTPSITSNIDLGGQLTTVRGNFEVLSTGFNAANNPNSLILGTSGTHTLTVDRNMIISNSSDVVFSTQGAPATGTLVLNLGGNLTVATTAKLRNNTLGSPLKVNFKGNGTLSTPTLTNMNFEVTPAATITLANNFAIATGQNFNVFGRLNTGLNAINGGGNFTLENGGILGIGLAAGISTSGGNIQNTGSRTFSTSANYVYDRQNFAQNTGDLLPATVAGLTVNNPLGLTLTNPVAVTRNLTLTKGLLRTGTNALTLSSGIAISSAENSSYVEGPVAYEIATNGLHNITFPLGSNSLYRPVSLSFNQSTATPTVYTATLMGGQPASRTIPEEITHVSKLRYYNISKGTGSAITNGYVTFTFAADDMVTDPTKLALAKSDGTDWKFLGGTVNGQTIQSTIPFDSFSDFALANAKNGLNPLPVALVSFKAEKTNQAVNLNWETASEKNNDFFAVERSADGRNFETIGQVKGTGNSNALIAYAFADKNPVTGVSYYRLKQTDFDGKFEYSKIVSVTFEGKLNSIAITAFPNPANNVLNVKVANLTEKATLEITDVTGRSLKQVQINAAETNALNVAMLPKGLYQIRVISENGTTVSKFLKQ</sequence>
<keyword evidence="4" id="KW-1185">Reference proteome</keyword>
<dbReference type="RefSeq" id="WP_200507206.1">
    <property type="nucleotide sequence ID" value="NZ_JAEHFX010000008.1"/>
</dbReference>
<dbReference type="InterPro" id="IPR026444">
    <property type="entry name" value="Secre_tail"/>
</dbReference>
<evidence type="ECO:0000313" key="4">
    <source>
        <dbReference type="Proteomes" id="UP000644147"/>
    </source>
</evidence>
<dbReference type="InterPro" id="IPR013783">
    <property type="entry name" value="Ig-like_fold"/>
</dbReference>
<feature type="signal peptide" evidence="1">
    <location>
        <begin position="1"/>
        <end position="32"/>
    </location>
</feature>
<proteinExistence type="predicted"/>
<protein>
    <submittedName>
        <fullName evidence="3">T9SS type A sorting domain-containing protein</fullName>
    </submittedName>
</protein>
<accession>A0ABS1C4P8</accession>
<feature type="domain" description="Secretion system C-terminal sorting" evidence="2">
    <location>
        <begin position="738"/>
        <end position="807"/>
    </location>
</feature>
<feature type="chain" id="PRO_5046466453" evidence="1">
    <location>
        <begin position="33"/>
        <end position="810"/>
    </location>
</feature>
<dbReference type="Pfam" id="PF18962">
    <property type="entry name" value="Por_Secre_tail"/>
    <property type="match status" value="1"/>
</dbReference>
<keyword evidence="1" id="KW-0732">Signal</keyword>
<organism evidence="3 4">
    <name type="scientific">Adhaeribacter terrigena</name>
    <dbReference type="NCBI Taxonomy" id="2793070"/>
    <lineage>
        <taxon>Bacteria</taxon>
        <taxon>Pseudomonadati</taxon>
        <taxon>Bacteroidota</taxon>
        <taxon>Cytophagia</taxon>
        <taxon>Cytophagales</taxon>
        <taxon>Hymenobacteraceae</taxon>
        <taxon>Adhaeribacter</taxon>
    </lineage>
</organism>
<gene>
    <name evidence="3" type="ORF">I5M27_15325</name>
</gene>
<dbReference type="EMBL" id="JAEHFX010000008">
    <property type="protein sequence ID" value="MBK0404368.1"/>
    <property type="molecule type" value="Genomic_DNA"/>
</dbReference>
<evidence type="ECO:0000256" key="1">
    <source>
        <dbReference type="SAM" id="SignalP"/>
    </source>
</evidence>